<dbReference type="GO" id="GO:0016747">
    <property type="term" value="F:acyltransferase activity, transferring groups other than amino-acyl groups"/>
    <property type="evidence" value="ECO:0007669"/>
    <property type="project" value="InterPro"/>
</dbReference>
<keyword evidence="2" id="KW-0012">Acyltransferase</keyword>
<reference evidence="5" key="1">
    <citation type="submission" date="2020-01" db="EMBL/GenBank/DDBJ databases">
        <title>Insect and environment-associated Actinomycetes.</title>
        <authorList>
            <person name="Currrie C."/>
            <person name="Chevrette M."/>
            <person name="Carlson C."/>
            <person name="Stubbendieck R."/>
            <person name="Wendt-Pienkowski E."/>
        </authorList>
    </citation>
    <scope>NUCLEOTIDE SEQUENCE</scope>
    <source>
        <strain evidence="5">SID12501</strain>
    </source>
</reference>
<proteinExistence type="inferred from homology"/>
<dbReference type="Pfam" id="PF13302">
    <property type="entry name" value="Acetyltransf_3"/>
    <property type="match status" value="1"/>
</dbReference>
<dbReference type="PANTHER" id="PTHR43792:SF8">
    <property type="entry name" value="[RIBOSOMAL PROTEIN US5]-ALANINE N-ACETYLTRANSFERASE"/>
    <property type="match status" value="1"/>
</dbReference>
<comment type="similarity">
    <text evidence="3">Belongs to the acetyltransferase family. RimJ subfamily.</text>
</comment>
<keyword evidence="1 5" id="KW-0808">Transferase</keyword>
<feature type="domain" description="N-acetyltransferase" evidence="4">
    <location>
        <begin position="1"/>
        <end position="164"/>
    </location>
</feature>
<dbReference type="Gene3D" id="3.40.630.30">
    <property type="match status" value="1"/>
</dbReference>
<organism evidence="5">
    <name type="scientific">Streptomyces sp. SID12501</name>
    <dbReference type="NCBI Taxonomy" id="2706042"/>
    <lineage>
        <taxon>Bacteria</taxon>
        <taxon>Bacillati</taxon>
        <taxon>Actinomycetota</taxon>
        <taxon>Actinomycetes</taxon>
        <taxon>Kitasatosporales</taxon>
        <taxon>Streptomycetaceae</taxon>
        <taxon>Streptomyces</taxon>
    </lineage>
</organism>
<evidence type="ECO:0000313" key="5">
    <source>
        <dbReference type="EMBL" id="NEC86550.1"/>
    </source>
</evidence>
<dbReference type="PANTHER" id="PTHR43792">
    <property type="entry name" value="GNAT FAMILY, PUTATIVE (AFU_ORTHOLOGUE AFUA_3G00765)-RELATED-RELATED"/>
    <property type="match status" value="1"/>
</dbReference>
<name>A0A6B3BQD8_9ACTN</name>
<dbReference type="InterPro" id="IPR051531">
    <property type="entry name" value="N-acetyltransferase"/>
</dbReference>
<gene>
    <name evidence="5" type="ORF">G3I71_12155</name>
</gene>
<evidence type="ECO:0000256" key="2">
    <source>
        <dbReference type="ARBA" id="ARBA00023315"/>
    </source>
</evidence>
<evidence type="ECO:0000256" key="1">
    <source>
        <dbReference type="ARBA" id="ARBA00022679"/>
    </source>
</evidence>
<evidence type="ECO:0000259" key="4">
    <source>
        <dbReference type="PROSITE" id="PS51186"/>
    </source>
</evidence>
<dbReference type="EMBL" id="JAAGLU010000008">
    <property type="protein sequence ID" value="NEC86550.1"/>
    <property type="molecule type" value="Genomic_DNA"/>
</dbReference>
<dbReference type="InterPro" id="IPR000182">
    <property type="entry name" value="GNAT_dom"/>
</dbReference>
<dbReference type="PROSITE" id="PS51186">
    <property type="entry name" value="GNAT"/>
    <property type="match status" value="1"/>
</dbReference>
<protein>
    <submittedName>
        <fullName evidence="5">GNAT family N-acetyltransferase</fullName>
    </submittedName>
</protein>
<dbReference type="AlphaFoldDB" id="A0A6B3BQD8"/>
<evidence type="ECO:0000256" key="3">
    <source>
        <dbReference type="ARBA" id="ARBA00038502"/>
    </source>
</evidence>
<dbReference type="InterPro" id="IPR016181">
    <property type="entry name" value="Acyl_CoA_acyltransferase"/>
</dbReference>
<comment type="caution">
    <text evidence="5">The sequence shown here is derived from an EMBL/GenBank/DDBJ whole genome shotgun (WGS) entry which is preliminary data.</text>
</comment>
<sequence length="172" mass="19133">MRELVVGDWRAVHAFAGLPEACRYQVWGPNTEEQTRDFVQGAVDARLRSPQARFVYAACLDGELVGIGELKVRSPAHRQGEISYLVHPRVWGRGVGTVIGGELLGTGFELLGLHRIYATCDPRNGASARVLGKLGMAHEGRHRHTALIRDGWRDSEVFGILDQEWARRPVPE</sequence>
<accession>A0A6B3BQD8</accession>
<dbReference type="SUPFAM" id="SSF55729">
    <property type="entry name" value="Acyl-CoA N-acyltransferases (Nat)"/>
    <property type="match status" value="1"/>
</dbReference>
<dbReference type="CDD" id="cd04301">
    <property type="entry name" value="NAT_SF"/>
    <property type="match status" value="1"/>
</dbReference>